<dbReference type="CDD" id="cd07185">
    <property type="entry name" value="OmpA_C-like"/>
    <property type="match status" value="1"/>
</dbReference>
<dbReference type="GO" id="GO:0009279">
    <property type="term" value="C:cell outer membrane"/>
    <property type="evidence" value="ECO:0007669"/>
    <property type="project" value="UniProtKB-SubCell"/>
</dbReference>
<keyword evidence="6" id="KW-1133">Transmembrane helix</keyword>
<feature type="compositionally biased region" description="Basic and acidic residues" evidence="5">
    <location>
        <begin position="276"/>
        <end position="285"/>
    </location>
</feature>
<evidence type="ECO:0000256" key="2">
    <source>
        <dbReference type="ARBA" id="ARBA00023136"/>
    </source>
</evidence>
<keyword evidence="3" id="KW-0998">Cell outer membrane</keyword>
<dbReference type="InterPro" id="IPR006664">
    <property type="entry name" value="OMP_bac"/>
</dbReference>
<dbReference type="Gene3D" id="3.30.1330.60">
    <property type="entry name" value="OmpA-like domain"/>
    <property type="match status" value="1"/>
</dbReference>
<dbReference type="RefSeq" id="WP_039324876.1">
    <property type="nucleotide sequence ID" value="NZ_JAODTE010000005.1"/>
</dbReference>
<feature type="compositionally biased region" description="Low complexity" evidence="5">
    <location>
        <begin position="286"/>
        <end position="306"/>
    </location>
</feature>
<dbReference type="InterPro" id="IPR050330">
    <property type="entry name" value="Bact_OuterMem_StrucFunc"/>
</dbReference>
<organism evidence="8 9">
    <name type="scientific">Pectobacterium betavasculorum</name>
    <dbReference type="NCBI Taxonomy" id="55207"/>
    <lineage>
        <taxon>Bacteria</taxon>
        <taxon>Pseudomonadati</taxon>
        <taxon>Pseudomonadota</taxon>
        <taxon>Gammaproteobacteria</taxon>
        <taxon>Enterobacterales</taxon>
        <taxon>Pectobacteriaceae</taxon>
        <taxon>Pectobacterium</taxon>
    </lineage>
</organism>
<dbReference type="InterPro" id="IPR036737">
    <property type="entry name" value="OmpA-like_sf"/>
</dbReference>
<dbReference type="Pfam" id="PF00691">
    <property type="entry name" value="OmpA"/>
    <property type="match status" value="1"/>
</dbReference>
<comment type="subcellular location">
    <subcellularLocation>
        <location evidence="1">Cell outer membrane</location>
    </subcellularLocation>
</comment>
<dbReference type="PRINTS" id="PR01021">
    <property type="entry name" value="OMPADOMAIN"/>
</dbReference>
<evidence type="ECO:0000256" key="1">
    <source>
        <dbReference type="ARBA" id="ARBA00004442"/>
    </source>
</evidence>
<evidence type="ECO:0000259" key="7">
    <source>
        <dbReference type="PROSITE" id="PS51123"/>
    </source>
</evidence>
<evidence type="ECO:0000313" key="9">
    <source>
        <dbReference type="Proteomes" id="UP000032874"/>
    </source>
</evidence>
<dbReference type="EMBL" id="JQHM01000006">
    <property type="protein sequence ID" value="KFX04060.1"/>
    <property type="molecule type" value="Genomic_DNA"/>
</dbReference>
<keyword evidence="2 4" id="KW-0472">Membrane</keyword>
<dbReference type="SUPFAM" id="SSF103088">
    <property type="entry name" value="OmpA-like"/>
    <property type="match status" value="1"/>
</dbReference>
<dbReference type="STRING" id="55207.KP22_14525"/>
<protein>
    <submittedName>
        <fullName evidence="8">Porin</fullName>
    </submittedName>
</protein>
<comment type="caution">
    <text evidence="8">The sequence shown here is derived from an EMBL/GenBank/DDBJ whole genome shotgun (WGS) entry which is preliminary data.</text>
</comment>
<evidence type="ECO:0000256" key="3">
    <source>
        <dbReference type="ARBA" id="ARBA00023237"/>
    </source>
</evidence>
<proteinExistence type="predicted"/>
<evidence type="ECO:0000256" key="5">
    <source>
        <dbReference type="SAM" id="MobiDB-lite"/>
    </source>
</evidence>
<dbReference type="PANTHER" id="PTHR30329">
    <property type="entry name" value="STATOR ELEMENT OF FLAGELLAR MOTOR COMPLEX"/>
    <property type="match status" value="1"/>
</dbReference>
<feature type="compositionally biased region" description="Low complexity" evidence="5">
    <location>
        <begin position="258"/>
        <end position="274"/>
    </location>
</feature>
<dbReference type="eggNOG" id="COG2885">
    <property type="taxonomic scope" value="Bacteria"/>
</dbReference>
<evidence type="ECO:0000256" key="6">
    <source>
        <dbReference type="SAM" id="Phobius"/>
    </source>
</evidence>
<accession>A0A093RMP3</accession>
<feature type="domain" description="OmpA-like" evidence="7">
    <location>
        <begin position="111"/>
        <end position="228"/>
    </location>
</feature>
<dbReference type="PANTHER" id="PTHR30329:SF21">
    <property type="entry name" value="LIPOPROTEIN YIAD-RELATED"/>
    <property type="match status" value="1"/>
</dbReference>
<name>A0A093RMP3_9GAMM</name>
<sequence length="506" mass="53345">MKHYQVRRISLLAAIVTLTTSCASLHDAGRSYGTAIGCIGGAALGGGLTYLVTGDAKKAVAGGLLGGAAGCALGNVWQNREEALAKIAQEENIAITTRALQSQEKSGTETVGLVAQVQDSGMFDTNSAHLSADGLRQVKKIAIAMKEGDQSGVILIVGHTDATGSADWNQRLSEQRAQNVGRVLEQAGLSAQKLYFQGAGSARPVADNATVTGRTANRRVEIVGLANEALLKQRLEQEGSNLAYLRYGTAEQATSTVRSPSASSRKAKPSTSSSNRKADPARKAETQTAAATPTTEAKPSAAPTTKKSAEPANSQNFVDFGGQPVNSSIPVLAASLKPRSSGFSLIPEANASSMLKSCVADNVRVSGQAKNLASGKAVETHETREYLPGMNGRAWAGLVNNHLVTLSPVKVLSDNAAVVENPKVYVTRDYQSKGNRKADAPLNAVANAWEGEESILYRVYLQDETQQALSCVDLLVPKKASKAQQGQLFYSNHSKEYIASYTPTRS</sequence>
<evidence type="ECO:0000313" key="8">
    <source>
        <dbReference type="EMBL" id="KFX04060.1"/>
    </source>
</evidence>
<dbReference type="PROSITE" id="PS51123">
    <property type="entry name" value="OMPA_2"/>
    <property type="match status" value="1"/>
</dbReference>
<dbReference type="PRINTS" id="PR01023">
    <property type="entry name" value="NAFLGMOTY"/>
</dbReference>
<evidence type="ECO:0000256" key="4">
    <source>
        <dbReference type="PROSITE-ProRule" id="PRU00473"/>
    </source>
</evidence>
<feature type="transmembrane region" description="Helical" evidence="6">
    <location>
        <begin position="32"/>
        <end position="52"/>
    </location>
</feature>
<reference evidence="8 9" key="1">
    <citation type="submission" date="2014-08" db="EMBL/GenBank/DDBJ databases">
        <title>Genome sequences of NCPPB Pectobacterium isolates.</title>
        <authorList>
            <person name="Glover R.H."/>
            <person name="Sapp M."/>
            <person name="Elphinstone J."/>
        </authorList>
    </citation>
    <scope>NUCLEOTIDE SEQUENCE [LARGE SCALE GENOMIC DNA]</scope>
    <source>
        <strain evidence="8 9">NCPPB 2795</strain>
    </source>
</reference>
<dbReference type="InterPro" id="IPR006665">
    <property type="entry name" value="OmpA-like"/>
</dbReference>
<gene>
    <name evidence="8" type="ORF">KP22_14525</name>
</gene>
<keyword evidence="6" id="KW-0812">Transmembrane</keyword>
<dbReference type="PROSITE" id="PS51257">
    <property type="entry name" value="PROKAR_LIPOPROTEIN"/>
    <property type="match status" value="1"/>
</dbReference>
<feature type="region of interest" description="Disordered" evidence="5">
    <location>
        <begin position="251"/>
        <end position="321"/>
    </location>
</feature>
<dbReference type="Proteomes" id="UP000032874">
    <property type="component" value="Unassembled WGS sequence"/>
</dbReference>
<dbReference type="AlphaFoldDB" id="A0A093RMP3"/>